<organism evidence="7 8">
    <name type="scientific">Coprinellus micaceus</name>
    <name type="common">Glistening ink-cap mushroom</name>
    <name type="synonym">Coprinus micaceus</name>
    <dbReference type="NCBI Taxonomy" id="71717"/>
    <lineage>
        <taxon>Eukaryota</taxon>
        <taxon>Fungi</taxon>
        <taxon>Dikarya</taxon>
        <taxon>Basidiomycota</taxon>
        <taxon>Agaricomycotina</taxon>
        <taxon>Agaricomycetes</taxon>
        <taxon>Agaricomycetidae</taxon>
        <taxon>Agaricales</taxon>
        <taxon>Agaricineae</taxon>
        <taxon>Psathyrellaceae</taxon>
        <taxon>Coprinellus</taxon>
    </lineage>
</organism>
<dbReference type="GO" id="GO:0005886">
    <property type="term" value="C:plasma membrane"/>
    <property type="evidence" value="ECO:0007669"/>
    <property type="project" value="TreeGrafter"/>
</dbReference>
<keyword evidence="3 6" id="KW-1133">Transmembrane helix</keyword>
<name>A0A4Y7TJW6_COPMI</name>
<feature type="transmembrane region" description="Helical" evidence="6">
    <location>
        <begin position="239"/>
        <end position="260"/>
    </location>
</feature>
<accession>A0A4Y7TJW6</accession>
<feature type="transmembrane region" description="Helical" evidence="6">
    <location>
        <begin position="319"/>
        <end position="340"/>
    </location>
</feature>
<sequence>MAPKGCFSTERKDPPRCDDHTLHVRDDWIAIEPPGAGTSTGEMRRENGDLVPPPTFRDSQQGIILRRQRHRPADNSGLKEYTGIPSRFINLPNAFEFAGWGSTHHLKLSLADRTAAGAALAKRRSEKILGQFTAAALAGNAVLGSVFYAFPAVIVVAGVYSPICLFIATLILFLWRPIMVELASALPISGAPYTYLLNVSTKTLAVVGSSMLVLDFAATSIVSSATAAEYLAGEVSLPFPAWVLAAMVLVLFTIVSLCGVRESARIALTVLSAHVLTMTSLIIASAVHWGRTGNDQLKANWHQGTSEHSSSPASIIKQVYFGVCLGMLGLTGFECTPSYISRIKDGRFPAVFRNLHYPAIIFNTLLMILVIATIPLDIIRGGANVLSVLGEMVAGKWLRIWVVCDAFIVLCGGVLTGILSACELLEQLSRHRVLPSFFLKLTSHTKAPYVSVFTFAAFCALIYATTGANLGVVSEMFSLVWLSVMALFPLSLLLLRFNRGRLRRETSARLSTVLFSLFVISPVILAGNVAINPKTAGYFAIYVLGVLSVLVVTQNKVAALRHIYWVYDQWHSGRRRRGEEGTGRSDGPDSSARKTSGKVGGKFVKLMTKMRRQVVCVCVKGDEINLLFHMILYVQRNEETSHLKIVHFYEEEKDGVPSELESNAKILDEAFPEITIDLVLIEGTFDPQSVHALAHHLDIPTSLMFMSCPGPGFPWSVADLGTRVILL</sequence>
<feature type="compositionally biased region" description="Basic and acidic residues" evidence="5">
    <location>
        <begin position="577"/>
        <end position="587"/>
    </location>
</feature>
<keyword evidence="8" id="KW-1185">Reference proteome</keyword>
<evidence type="ECO:0000256" key="2">
    <source>
        <dbReference type="ARBA" id="ARBA00022692"/>
    </source>
</evidence>
<keyword evidence="2 6" id="KW-0812">Transmembrane</keyword>
<evidence type="ECO:0000256" key="5">
    <source>
        <dbReference type="SAM" id="MobiDB-lite"/>
    </source>
</evidence>
<reference evidence="7 8" key="1">
    <citation type="journal article" date="2019" name="Nat. Ecol. Evol.">
        <title>Megaphylogeny resolves global patterns of mushroom evolution.</title>
        <authorList>
            <person name="Varga T."/>
            <person name="Krizsan K."/>
            <person name="Foldi C."/>
            <person name="Dima B."/>
            <person name="Sanchez-Garcia M."/>
            <person name="Sanchez-Ramirez S."/>
            <person name="Szollosi G.J."/>
            <person name="Szarkandi J.G."/>
            <person name="Papp V."/>
            <person name="Albert L."/>
            <person name="Andreopoulos W."/>
            <person name="Angelini C."/>
            <person name="Antonin V."/>
            <person name="Barry K.W."/>
            <person name="Bougher N.L."/>
            <person name="Buchanan P."/>
            <person name="Buyck B."/>
            <person name="Bense V."/>
            <person name="Catcheside P."/>
            <person name="Chovatia M."/>
            <person name="Cooper J."/>
            <person name="Damon W."/>
            <person name="Desjardin D."/>
            <person name="Finy P."/>
            <person name="Geml J."/>
            <person name="Haridas S."/>
            <person name="Hughes K."/>
            <person name="Justo A."/>
            <person name="Karasinski D."/>
            <person name="Kautmanova I."/>
            <person name="Kiss B."/>
            <person name="Kocsube S."/>
            <person name="Kotiranta H."/>
            <person name="LaButti K.M."/>
            <person name="Lechner B.E."/>
            <person name="Liimatainen K."/>
            <person name="Lipzen A."/>
            <person name="Lukacs Z."/>
            <person name="Mihaltcheva S."/>
            <person name="Morgado L.N."/>
            <person name="Niskanen T."/>
            <person name="Noordeloos M.E."/>
            <person name="Ohm R.A."/>
            <person name="Ortiz-Santana B."/>
            <person name="Ovrebo C."/>
            <person name="Racz N."/>
            <person name="Riley R."/>
            <person name="Savchenko A."/>
            <person name="Shiryaev A."/>
            <person name="Soop K."/>
            <person name="Spirin V."/>
            <person name="Szebenyi C."/>
            <person name="Tomsovsky M."/>
            <person name="Tulloss R.E."/>
            <person name="Uehling J."/>
            <person name="Grigoriev I.V."/>
            <person name="Vagvolgyi C."/>
            <person name="Papp T."/>
            <person name="Martin F.M."/>
            <person name="Miettinen O."/>
            <person name="Hibbett D.S."/>
            <person name="Nagy L.G."/>
        </authorList>
    </citation>
    <scope>NUCLEOTIDE SEQUENCE [LARGE SCALE GENOMIC DNA]</scope>
    <source>
        <strain evidence="7 8">FP101781</strain>
    </source>
</reference>
<dbReference type="EMBL" id="QPFP01000010">
    <property type="protein sequence ID" value="TEB34238.1"/>
    <property type="molecule type" value="Genomic_DNA"/>
</dbReference>
<feature type="transmembrane region" description="Helical" evidence="6">
    <location>
        <begin position="360"/>
        <end position="380"/>
    </location>
</feature>
<feature type="transmembrane region" description="Helical" evidence="6">
    <location>
        <begin position="204"/>
        <end position="227"/>
    </location>
</feature>
<feature type="transmembrane region" description="Helical" evidence="6">
    <location>
        <begin position="536"/>
        <end position="553"/>
    </location>
</feature>
<proteinExistence type="predicted"/>
<evidence type="ECO:0000256" key="4">
    <source>
        <dbReference type="ARBA" id="ARBA00023136"/>
    </source>
</evidence>
<comment type="caution">
    <text evidence="7">The sequence shown here is derived from an EMBL/GenBank/DDBJ whole genome shotgun (WGS) entry which is preliminary data.</text>
</comment>
<feature type="transmembrane region" description="Helical" evidence="6">
    <location>
        <begin position="128"/>
        <end position="148"/>
    </location>
</feature>
<feature type="transmembrane region" description="Helical" evidence="6">
    <location>
        <begin position="400"/>
        <end position="425"/>
    </location>
</feature>
<dbReference type="Pfam" id="PF13520">
    <property type="entry name" value="AA_permease_2"/>
    <property type="match status" value="1"/>
</dbReference>
<evidence type="ECO:0000256" key="6">
    <source>
        <dbReference type="SAM" id="Phobius"/>
    </source>
</evidence>
<dbReference type="OrthoDB" id="1718410at2759"/>
<dbReference type="InterPro" id="IPR002293">
    <property type="entry name" value="AA/rel_permease1"/>
</dbReference>
<evidence type="ECO:0000256" key="1">
    <source>
        <dbReference type="ARBA" id="ARBA00004141"/>
    </source>
</evidence>
<feature type="region of interest" description="Disordered" evidence="5">
    <location>
        <begin position="575"/>
        <end position="597"/>
    </location>
</feature>
<feature type="transmembrane region" description="Helical" evidence="6">
    <location>
        <begin position="476"/>
        <end position="495"/>
    </location>
</feature>
<dbReference type="Proteomes" id="UP000298030">
    <property type="component" value="Unassembled WGS sequence"/>
</dbReference>
<dbReference type="PANTHER" id="PTHR43243">
    <property type="entry name" value="INNER MEMBRANE TRANSPORTER YGJI-RELATED"/>
    <property type="match status" value="1"/>
</dbReference>
<dbReference type="GO" id="GO:0015171">
    <property type="term" value="F:amino acid transmembrane transporter activity"/>
    <property type="evidence" value="ECO:0007669"/>
    <property type="project" value="TreeGrafter"/>
</dbReference>
<dbReference type="Gene3D" id="1.20.1740.10">
    <property type="entry name" value="Amino acid/polyamine transporter I"/>
    <property type="match status" value="1"/>
</dbReference>
<feature type="region of interest" description="Disordered" evidence="5">
    <location>
        <begin position="32"/>
        <end position="57"/>
    </location>
</feature>
<comment type="subcellular location">
    <subcellularLocation>
        <location evidence="1">Membrane</location>
        <topology evidence="1">Multi-pass membrane protein</topology>
    </subcellularLocation>
</comment>
<feature type="transmembrane region" description="Helical" evidence="6">
    <location>
        <begin position="154"/>
        <end position="175"/>
    </location>
</feature>
<protein>
    <submittedName>
        <fullName evidence="7">Amino acid permease</fullName>
    </submittedName>
</protein>
<evidence type="ECO:0000256" key="3">
    <source>
        <dbReference type="ARBA" id="ARBA00022989"/>
    </source>
</evidence>
<evidence type="ECO:0000313" key="8">
    <source>
        <dbReference type="Proteomes" id="UP000298030"/>
    </source>
</evidence>
<dbReference type="STRING" id="71717.A0A4Y7TJW6"/>
<feature type="transmembrane region" description="Helical" evidence="6">
    <location>
        <begin position="507"/>
        <end position="530"/>
    </location>
</feature>
<dbReference type="AlphaFoldDB" id="A0A4Y7TJW6"/>
<gene>
    <name evidence="7" type="ORF">FA13DRAFT_1685567</name>
</gene>
<feature type="transmembrane region" description="Helical" evidence="6">
    <location>
        <begin position="267"/>
        <end position="289"/>
    </location>
</feature>
<feature type="transmembrane region" description="Helical" evidence="6">
    <location>
        <begin position="446"/>
        <end position="464"/>
    </location>
</feature>
<keyword evidence="4 6" id="KW-0472">Membrane</keyword>
<evidence type="ECO:0000313" key="7">
    <source>
        <dbReference type="EMBL" id="TEB34238.1"/>
    </source>
</evidence>
<dbReference type="PANTHER" id="PTHR43243:SF20">
    <property type="entry name" value="CATIONIC AMINO ACID TRANSPORTER 3"/>
    <property type="match status" value="1"/>
</dbReference>